<reference evidence="1" key="2">
    <citation type="submission" date="2017-11" db="EMBL/GenBank/DDBJ databases">
        <title>Coralsnake Venomics: Analyses of Venom Gland Transcriptomes and Proteomes of Six Brazilian Taxa.</title>
        <authorList>
            <person name="Aird S.D."/>
            <person name="Jorge da Silva N."/>
            <person name="Qiu L."/>
            <person name="Villar-Briones A."/>
            <person name="Aparecida-Saddi V."/>
            <person name="Campos-Telles M.P."/>
            <person name="Grau M."/>
            <person name="Mikheyev A.S."/>
        </authorList>
    </citation>
    <scope>NUCLEOTIDE SEQUENCE</scope>
    <source>
        <tissue evidence="1">Venom_gland</tissue>
    </source>
</reference>
<name>A0A2D4PCI7_MICSU</name>
<sequence>MSQFVTDRSIILSSFYIGFYIWTLRNQLRPAAVTTLGTTIRPFPQSQVILVGFSEARLQVKTFTTVAADKKPVTVFFIRGIIAIGNTGISTQSIQTCYVRDPNASIMVALNAALVKSRVNLTEEVMAQAGAVSIGVSATVANDV</sequence>
<reference evidence="1" key="1">
    <citation type="submission" date="2017-07" db="EMBL/GenBank/DDBJ databases">
        <authorList>
            <person name="Mikheyev A."/>
            <person name="Grau M."/>
        </authorList>
    </citation>
    <scope>NUCLEOTIDE SEQUENCE</scope>
    <source>
        <tissue evidence="1">Venom_gland</tissue>
    </source>
</reference>
<dbReference type="EMBL" id="IACN01061523">
    <property type="protein sequence ID" value="LAB55712.1"/>
    <property type="molecule type" value="Transcribed_RNA"/>
</dbReference>
<accession>A0A2D4PCI7</accession>
<evidence type="ECO:0000313" key="1">
    <source>
        <dbReference type="EMBL" id="LAB55712.1"/>
    </source>
</evidence>
<protein>
    <submittedName>
        <fullName evidence="1">Uncharacterized protein</fullName>
    </submittedName>
</protein>
<organism evidence="1">
    <name type="scientific">Micrurus surinamensis</name>
    <name type="common">Surinam coral snake</name>
    <dbReference type="NCBI Taxonomy" id="129470"/>
    <lineage>
        <taxon>Eukaryota</taxon>
        <taxon>Metazoa</taxon>
        <taxon>Chordata</taxon>
        <taxon>Craniata</taxon>
        <taxon>Vertebrata</taxon>
        <taxon>Euteleostomi</taxon>
        <taxon>Lepidosauria</taxon>
        <taxon>Squamata</taxon>
        <taxon>Bifurcata</taxon>
        <taxon>Unidentata</taxon>
        <taxon>Episquamata</taxon>
        <taxon>Toxicofera</taxon>
        <taxon>Serpentes</taxon>
        <taxon>Colubroidea</taxon>
        <taxon>Elapidae</taxon>
        <taxon>Elapinae</taxon>
        <taxon>Micrurus</taxon>
    </lineage>
</organism>
<proteinExistence type="predicted"/>
<dbReference type="AlphaFoldDB" id="A0A2D4PCI7"/>